<comment type="caution">
    <text evidence="1">The sequence shown here is derived from an EMBL/GenBank/DDBJ whole genome shotgun (WGS) entry which is preliminary data.</text>
</comment>
<evidence type="ECO:0000313" key="1">
    <source>
        <dbReference type="EMBL" id="KAB7740176.1"/>
    </source>
</evidence>
<dbReference type="SMART" id="SM00671">
    <property type="entry name" value="SEL1"/>
    <property type="match status" value="1"/>
</dbReference>
<name>A0A6N6VGU3_9HYPH</name>
<evidence type="ECO:0008006" key="3">
    <source>
        <dbReference type="Google" id="ProtNLM"/>
    </source>
</evidence>
<dbReference type="EMBL" id="WESC01000007">
    <property type="protein sequence ID" value="KAB7740176.1"/>
    <property type="molecule type" value="Genomic_DNA"/>
</dbReference>
<proteinExistence type="predicted"/>
<protein>
    <recommendedName>
        <fullName evidence="3">Sel1 repeat family protein</fullName>
    </recommendedName>
</protein>
<keyword evidence="2" id="KW-1185">Reference proteome</keyword>
<dbReference type="AlphaFoldDB" id="A0A6N6VGU3"/>
<dbReference type="InterPro" id="IPR006597">
    <property type="entry name" value="Sel1-like"/>
</dbReference>
<dbReference type="Pfam" id="PF08238">
    <property type="entry name" value="Sel1"/>
    <property type="match status" value="1"/>
</dbReference>
<evidence type="ECO:0000313" key="2">
    <source>
        <dbReference type="Proteomes" id="UP000468901"/>
    </source>
</evidence>
<dbReference type="InterPro" id="IPR011990">
    <property type="entry name" value="TPR-like_helical_dom_sf"/>
</dbReference>
<dbReference type="Proteomes" id="UP000468901">
    <property type="component" value="Unassembled WGS sequence"/>
</dbReference>
<dbReference type="RefSeq" id="WP_152216061.1">
    <property type="nucleotide sequence ID" value="NZ_JBAQYD010000206.1"/>
</dbReference>
<gene>
    <name evidence="1" type="ORF">F2P47_09215</name>
</gene>
<sequence length="89" mass="9837">MARMQHEALQESELASEGGKCDALYELGLIYSTGNGVEVDLVTAHKWFNLAAMRGSEAARSYRAELAREMGPAEVAEAQRQAREWLATH</sequence>
<accession>A0A6N6VGU3</accession>
<dbReference type="SUPFAM" id="SSF81901">
    <property type="entry name" value="HCP-like"/>
    <property type="match status" value="1"/>
</dbReference>
<organism evidence="1 2">
    <name type="scientific">Parvibaculum sedimenti</name>
    <dbReference type="NCBI Taxonomy" id="2608632"/>
    <lineage>
        <taxon>Bacteria</taxon>
        <taxon>Pseudomonadati</taxon>
        <taxon>Pseudomonadota</taxon>
        <taxon>Alphaproteobacteria</taxon>
        <taxon>Hyphomicrobiales</taxon>
        <taxon>Parvibaculaceae</taxon>
        <taxon>Parvibaculum</taxon>
    </lineage>
</organism>
<dbReference type="Gene3D" id="1.25.40.10">
    <property type="entry name" value="Tetratricopeptide repeat domain"/>
    <property type="match status" value="1"/>
</dbReference>
<reference evidence="1 2" key="1">
    <citation type="submission" date="2019-09" db="EMBL/GenBank/DDBJ databases">
        <title>Parvibaculum sedimenti sp. nov., isolated from sediment.</title>
        <authorList>
            <person name="Wang Y."/>
        </authorList>
    </citation>
    <scope>NUCLEOTIDE SEQUENCE [LARGE SCALE GENOMIC DNA]</scope>
    <source>
        <strain evidence="1 2">HXT-9</strain>
    </source>
</reference>